<reference evidence="2 3" key="1">
    <citation type="submission" date="2019-06" db="EMBL/GenBank/DDBJ databases">
        <authorList>
            <person name="Palmer J.M."/>
        </authorList>
    </citation>
    <scope>NUCLEOTIDE SEQUENCE [LARGE SCALE GENOMIC DNA]</scope>
    <source>
        <strain evidence="2 3">TWF703</strain>
    </source>
</reference>
<sequence length="155" mass="17772">MTKGIAYMPPHYTEEATIDPNPPAYESLTSTTTSTTTIIDEKQQLCRLSTEEQVPPHVSEGYNPNTGLDSSSSVPRRPTTVRKLEYKKAKKLLKAEKKYKDHLSKGKDTKYEIKMEKRAEKVEKWTEFMVKKSVGKHEKHVKKHGRCCDHVPVNQ</sequence>
<proteinExistence type="predicted"/>
<feature type="compositionally biased region" description="Polar residues" evidence="1">
    <location>
        <begin position="62"/>
        <end position="74"/>
    </location>
</feature>
<dbReference type="Proteomes" id="UP000480548">
    <property type="component" value="Unassembled WGS sequence"/>
</dbReference>
<feature type="region of interest" description="Disordered" evidence="1">
    <location>
        <begin position="49"/>
        <end position="84"/>
    </location>
</feature>
<comment type="caution">
    <text evidence="2">The sequence shown here is derived from an EMBL/GenBank/DDBJ whole genome shotgun (WGS) entry which is preliminary data.</text>
</comment>
<name>A0A7C8NIH8_ORBOL</name>
<protein>
    <submittedName>
        <fullName evidence="2">Uncharacterized protein</fullName>
    </submittedName>
</protein>
<gene>
    <name evidence="2" type="ORF">TWF703_000730</name>
</gene>
<evidence type="ECO:0000256" key="1">
    <source>
        <dbReference type="SAM" id="MobiDB-lite"/>
    </source>
</evidence>
<evidence type="ECO:0000313" key="3">
    <source>
        <dbReference type="Proteomes" id="UP000480548"/>
    </source>
</evidence>
<organism evidence="2 3">
    <name type="scientific">Orbilia oligospora</name>
    <name type="common">Nematode-trapping fungus</name>
    <name type="synonym">Arthrobotrys oligospora</name>
    <dbReference type="NCBI Taxonomy" id="2813651"/>
    <lineage>
        <taxon>Eukaryota</taxon>
        <taxon>Fungi</taxon>
        <taxon>Dikarya</taxon>
        <taxon>Ascomycota</taxon>
        <taxon>Pezizomycotina</taxon>
        <taxon>Orbiliomycetes</taxon>
        <taxon>Orbiliales</taxon>
        <taxon>Orbiliaceae</taxon>
        <taxon>Orbilia</taxon>
    </lineage>
</organism>
<dbReference type="AlphaFoldDB" id="A0A7C8NIH8"/>
<dbReference type="EMBL" id="WIQZ01000109">
    <property type="protein sequence ID" value="KAF3123518.1"/>
    <property type="molecule type" value="Genomic_DNA"/>
</dbReference>
<accession>A0A7C8NIH8</accession>
<evidence type="ECO:0000313" key="2">
    <source>
        <dbReference type="EMBL" id="KAF3123518.1"/>
    </source>
</evidence>